<keyword evidence="5 7" id="KW-1133">Transmembrane helix</keyword>
<feature type="transmembrane region" description="Helical" evidence="7">
    <location>
        <begin position="169"/>
        <end position="190"/>
    </location>
</feature>
<feature type="transmembrane region" description="Helical" evidence="7">
    <location>
        <begin position="39"/>
        <end position="61"/>
    </location>
</feature>
<comment type="caution">
    <text evidence="9">The sequence shown here is derived from an EMBL/GenBank/DDBJ whole genome shotgun (WGS) entry which is preliminary data.</text>
</comment>
<evidence type="ECO:0000256" key="3">
    <source>
        <dbReference type="ARBA" id="ARBA00022692"/>
    </source>
</evidence>
<sequence length="209" mass="21509">MPDSLANDEVSVDDVPDVSAEWYLDIAGWGASSPEAVRVFGVIATEAVVGVFAVVFGVLWWRARRGPAATMARAVLGPVVTVLAYAVSEVVKGLWQQDRPCRVLGEVATIAGCPEFGDWSFPSNHATIAGAAAVAIAWSGRRTGIVVAGLALLAAASRVFVGVHYPHDVVAGLLLGAVIATVLPPAARVLTPAIARVREHAAGAALLGG</sequence>
<protein>
    <submittedName>
        <fullName evidence="9">Undecaprenyl-diphosphatase</fullName>
    </submittedName>
</protein>
<feature type="domain" description="Phosphatidic acid phosphatase type 2/haloperoxidase" evidence="8">
    <location>
        <begin position="71"/>
        <end position="184"/>
    </location>
</feature>
<dbReference type="OrthoDB" id="5243958at2"/>
<dbReference type="Pfam" id="PF01569">
    <property type="entry name" value="PAP2"/>
    <property type="match status" value="1"/>
</dbReference>
<keyword evidence="6 7" id="KW-0472">Membrane</keyword>
<dbReference type="SUPFAM" id="SSF48317">
    <property type="entry name" value="Acid phosphatase/Vanadium-dependent haloperoxidase"/>
    <property type="match status" value="1"/>
</dbReference>
<comment type="subcellular location">
    <subcellularLocation>
        <location evidence="1">Cell membrane</location>
        <topology evidence="1">Multi-pass membrane protein</topology>
    </subcellularLocation>
</comment>
<dbReference type="EMBL" id="PYAX01000018">
    <property type="protein sequence ID" value="PSL51733.1"/>
    <property type="molecule type" value="Genomic_DNA"/>
</dbReference>
<dbReference type="Proteomes" id="UP000241118">
    <property type="component" value="Unassembled WGS sequence"/>
</dbReference>
<evidence type="ECO:0000313" key="9">
    <source>
        <dbReference type="EMBL" id="PSL51733.1"/>
    </source>
</evidence>
<dbReference type="InterPro" id="IPR000326">
    <property type="entry name" value="PAP2/HPO"/>
</dbReference>
<dbReference type="AlphaFoldDB" id="A0A2P8HZU5"/>
<dbReference type="GO" id="GO:0016787">
    <property type="term" value="F:hydrolase activity"/>
    <property type="evidence" value="ECO:0007669"/>
    <property type="project" value="UniProtKB-KW"/>
</dbReference>
<evidence type="ECO:0000256" key="4">
    <source>
        <dbReference type="ARBA" id="ARBA00022801"/>
    </source>
</evidence>
<keyword evidence="4" id="KW-0378">Hydrolase</keyword>
<evidence type="ECO:0000256" key="5">
    <source>
        <dbReference type="ARBA" id="ARBA00022989"/>
    </source>
</evidence>
<evidence type="ECO:0000313" key="10">
    <source>
        <dbReference type="Proteomes" id="UP000241118"/>
    </source>
</evidence>
<gene>
    <name evidence="9" type="ORF">B0I31_11846</name>
</gene>
<organism evidence="9 10">
    <name type="scientific">Saccharothrix carnea</name>
    <dbReference type="NCBI Taxonomy" id="1280637"/>
    <lineage>
        <taxon>Bacteria</taxon>
        <taxon>Bacillati</taxon>
        <taxon>Actinomycetota</taxon>
        <taxon>Actinomycetes</taxon>
        <taxon>Pseudonocardiales</taxon>
        <taxon>Pseudonocardiaceae</taxon>
        <taxon>Saccharothrix</taxon>
    </lineage>
</organism>
<dbReference type="SMART" id="SM00014">
    <property type="entry name" value="acidPPc"/>
    <property type="match status" value="1"/>
</dbReference>
<proteinExistence type="predicted"/>
<evidence type="ECO:0000256" key="2">
    <source>
        <dbReference type="ARBA" id="ARBA00022475"/>
    </source>
</evidence>
<dbReference type="GO" id="GO:0005886">
    <property type="term" value="C:plasma membrane"/>
    <property type="evidence" value="ECO:0007669"/>
    <property type="project" value="UniProtKB-SubCell"/>
</dbReference>
<name>A0A2P8HZU5_SACCR</name>
<keyword evidence="3 7" id="KW-0812">Transmembrane</keyword>
<accession>A0A2P8HZU5</accession>
<evidence type="ECO:0000256" key="6">
    <source>
        <dbReference type="ARBA" id="ARBA00023136"/>
    </source>
</evidence>
<dbReference type="PANTHER" id="PTHR14969:SF62">
    <property type="entry name" value="DECAPRENYLPHOSPHORYL-5-PHOSPHORIBOSE PHOSPHATASE RV3807C-RELATED"/>
    <property type="match status" value="1"/>
</dbReference>
<dbReference type="PANTHER" id="PTHR14969">
    <property type="entry name" value="SPHINGOSINE-1-PHOSPHATE PHOSPHOHYDROLASE"/>
    <property type="match status" value="1"/>
</dbReference>
<evidence type="ECO:0000256" key="7">
    <source>
        <dbReference type="SAM" id="Phobius"/>
    </source>
</evidence>
<reference evidence="9 10" key="1">
    <citation type="submission" date="2018-03" db="EMBL/GenBank/DDBJ databases">
        <title>Genomic Encyclopedia of Type Strains, Phase III (KMG-III): the genomes of soil and plant-associated and newly described type strains.</title>
        <authorList>
            <person name="Whitman W."/>
        </authorList>
    </citation>
    <scope>NUCLEOTIDE SEQUENCE [LARGE SCALE GENOMIC DNA]</scope>
    <source>
        <strain evidence="9 10">CGMCC 4.7097</strain>
    </source>
</reference>
<feature type="transmembrane region" description="Helical" evidence="7">
    <location>
        <begin position="145"/>
        <end position="163"/>
    </location>
</feature>
<evidence type="ECO:0000259" key="8">
    <source>
        <dbReference type="SMART" id="SM00014"/>
    </source>
</evidence>
<dbReference type="InterPro" id="IPR036938">
    <property type="entry name" value="PAP2/HPO_sf"/>
</dbReference>
<evidence type="ECO:0000256" key="1">
    <source>
        <dbReference type="ARBA" id="ARBA00004651"/>
    </source>
</evidence>
<dbReference type="Gene3D" id="1.20.144.10">
    <property type="entry name" value="Phosphatidic acid phosphatase type 2/haloperoxidase"/>
    <property type="match status" value="1"/>
</dbReference>
<keyword evidence="2" id="KW-1003">Cell membrane</keyword>
<keyword evidence="10" id="KW-1185">Reference proteome</keyword>